<dbReference type="InterPro" id="IPR002138">
    <property type="entry name" value="Pept_C14_p10"/>
</dbReference>
<feature type="domain" description="CARD" evidence="11">
    <location>
        <begin position="1"/>
        <end position="90"/>
    </location>
</feature>
<evidence type="ECO:0000256" key="7">
    <source>
        <dbReference type="PIRSR" id="PIRSR038001-1"/>
    </source>
</evidence>
<dbReference type="Gene3D" id="3.40.50.1460">
    <property type="match status" value="1"/>
</dbReference>
<dbReference type="GO" id="GO:0006508">
    <property type="term" value="P:proteolysis"/>
    <property type="evidence" value="ECO:0007669"/>
    <property type="project" value="UniProtKB-KW"/>
</dbReference>
<dbReference type="Proteomes" id="UP000314986">
    <property type="component" value="Unassembled WGS sequence"/>
</dbReference>
<dbReference type="AlphaFoldDB" id="A0A4W3HJ68"/>
<reference evidence="13" key="2">
    <citation type="journal article" date="2007" name="PLoS Biol.">
        <title>Survey sequencing and comparative analysis of the elephant shark (Callorhinchus milii) genome.</title>
        <authorList>
            <person name="Venkatesh B."/>
            <person name="Kirkness E.F."/>
            <person name="Loh Y.H."/>
            <person name="Halpern A.L."/>
            <person name="Lee A.P."/>
            <person name="Johnson J."/>
            <person name="Dandona N."/>
            <person name="Viswanathan L.D."/>
            <person name="Tay A."/>
            <person name="Venter J.C."/>
            <person name="Strausberg R.L."/>
            <person name="Brenner S."/>
        </authorList>
    </citation>
    <scope>NUCLEOTIDE SEQUENCE [LARGE SCALE GENOMIC DNA]</scope>
</reference>
<dbReference type="GO" id="GO:0004197">
    <property type="term" value="F:cysteine-type endopeptidase activity"/>
    <property type="evidence" value="ECO:0007669"/>
    <property type="project" value="InterPro"/>
</dbReference>
<dbReference type="InterPro" id="IPR016129">
    <property type="entry name" value="Caspase_his_AS"/>
</dbReference>
<proteinExistence type="inferred from homology"/>
<dbReference type="PRINTS" id="PR00376">
    <property type="entry name" value="IL1BCENZYME"/>
</dbReference>
<evidence type="ECO:0000259" key="9">
    <source>
        <dbReference type="PROSITE" id="PS50207"/>
    </source>
</evidence>
<feature type="domain" description="Caspase family p10" evidence="9">
    <location>
        <begin position="316"/>
        <end position="404"/>
    </location>
</feature>
<dbReference type="PIRSF" id="PIRSF038001">
    <property type="entry name" value="Caspase_ICE"/>
    <property type="match status" value="1"/>
</dbReference>
<dbReference type="OrthoDB" id="6044770at2759"/>
<reference evidence="12" key="5">
    <citation type="submission" date="2025-09" db="UniProtKB">
        <authorList>
            <consortium name="Ensembl"/>
        </authorList>
    </citation>
    <scope>IDENTIFICATION</scope>
</reference>
<dbReference type="InterPro" id="IPR029030">
    <property type="entry name" value="Caspase-like_dom_sf"/>
</dbReference>
<dbReference type="STRING" id="7868.ENSCMIP00000016076"/>
<keyword evidence="5" id="KW-0788">Thiol protease</keyword>
<dbReference type="GO" id="GO:0042981">
    <property type="term" value="P:regulation of apoptotic process"/>
    <property type="evidence" value="ECO:0007669"/>
    <property type="project" value="InterPro"/>
</dbReference>
<dbReference type="SMART" id="SM00115">
    <property type="entry name" value="CASc"/>
    <property type="match status" value="1"/>
</dbReference>
<dbReference type="SUPFAM" id="SSF52129">
    <property type="entry name" value="Caspase-like"/>
    <property type="match status" value="1"/>
</dbReference>
<reference evidence="12" key="4">
    <citation type="submission" date="2025-08" db="UniProtKB">
        <authorList>
            <consortium name="Ensembl"/>
        </authorList>
    </citation>
    <scope>IDENTIFICATION</scope>
</reference>
<dbReference type="CDD" id="cd08326">
    <property type="entry name" value="CARD_CASP9"/>
    <property type="match status" value="1"/>
</dbReference>
<dbReference type="PANTHER" id="PTHR47901:SF8">
    <property type="entry name" value="CASPASE-3"/>
    <property type="match status" value="1"/>
</dbReference>
<dbReference type="FunFam" id="3.40.50.1460:FF:000012">
    <property type="entry name" value="Caspase 9"/>
    <property type="match status" value="1"/>
</dbReference>
<dbReference type="GO" id="GO:0006915">
    <property type="term" value="P:apoptotic process"/>
    <property type="evidence" value="ECO:0007669"/>
    <property type="project" value="UniProtKB-KW"/>
</dbReference>
<keyword evidence="2" id="KW-0645">Protease</keyword>
<reference evidence="13" key="1">
    <citation type="journal article" date="2006" name="Science">
        <title>Ancient noncoding elements conserved in the human genome.</title>
        <authorList>
            <person name="Venkatesh B."/>
            <person name="Kirkness E.F."/>
            <person name="Loh Y.H."/>
            <person name="Halpern A.L."/>
            <person name="Lee A.P."/>
            <person name="Johnson J."/>
            <person name="Dandona N."/>
            <person name="Viswanathan L.D."/>
            <person name="Tay A."/>
            <person name="Venter J.C."/>
            <person name="Strausberg R.L."/>
            <person name="Brenner S."/>
        </authorList>
    </citation>
    <scope>NUCLEOTIDE SEQUENCE [LARGE SCALE GENOMIC DNA]</scope>
</reference>
<gene>
    <name evidence="12" type="primary">LOC103187647</name>
</gene>
<dbReference type="InterPro" id="IPR001309">
    <property type="entry name" value="Pept_C14_p20"/>
</dbReference>
<keyword evidence="3" id="KW-0053">Apoptosis</keyword>
<evidence type="ECO:0000256" key="8">
    <source>
        <dbReference type="RuleBase" id="RU003971"/>
    </source>
</evidence>
<dbReference type="Gene3D" id="1.10.533.10">
    <property type="entry name" value="Death Domain, Fas"/>
    <property type="match status" value="1"/>
</dbReference>
<keyword evidence="13" id="KW-1185">Reference proteome</keyword>
<protein>
    <submittedName>
        <fullName evidence="12">Caspase 9, apoptosis-related cysteine peptidase</fullName>
    </submittedName>
</protein>
<sequence length="408" mass="46636">MEEGHRQLLRRRRVELVTELQPELLLDPLLAKGIFSQDMLEEIQKSGTRRDQARQLVIDLQTRGRRAFPAFLESLEETGQHELVKLLQEGLTKHPGRPKTSWPEYTPVRPPAPVQCSDTDLNICRKPKLGRNWNDEMIYKMDVVPRGYCLIINNVDFSKSSRLGRREGSDIDRDNVKRLFKKLQFEVIAKQNLTKQELEKELRELAHKDHTRFDCCVVVLLSHGNEAQHSQFPGAIYGVDGNPISVQQIVRHFDGSNCPTLRKKPKLFFIQACGGGMKDLGFKTADEIDGAPGLLSSGESLQMDAVPCQTLDEIDATSSLPTPSDILVSYSTFPGYVSWRDKNEGSWYMKTLVEVFSEYAHLEDLQRLLTMVTKRISEDEEAKGIYKQIPGSFNFLRKQLYFIKPLDQ</sequence>
<dbReference type="InterPro" id="IPR011029">
    <property type="entry name" value="DEATH-like_dom_sf"/>
</dbReference>
<dbReference type="InterPro" id="IPR011600">
    <property type="entry name" value="Pept_C14_caspase"/>
</dbReference>
<evidence type="ECO:0000259" key="10">
    <source>
        <dbReference type="PROSITE" id="PS50208"/>
    </source>
</evidence>
<dbReference type="SMART" id="SM00114">
    <property type="entry name" value="CARD"/>
    <property type="match status" value="1"/>
</dbReference>
<feature type="active site" evidence="7">
    <location>
        <position position="273"/>
    </location>
</feature>
<evidence type="ECO:0000256" key="6">
    <source>
        <dbReference type="ARBA" id="ARBA00023145"/>
    </source>
</evidence>
<organism evidence="12 13">
    <name type="scientific">Callorhinchus milii</name>
    <name type="common">Ghost shark</name>
    <dbReference type="NCBI Taxonomy" id="7868"/>
    <lineage>
        <taxon>Eukaryota</taxon>
        <taxon>Metazoa</taxon>
        <taxon>Chordata</taxon>
        <taxon>Craniata</taxon>
        <taxon>Vertebrata</taxon>
        <taxon>Chondrichthyes</taxon>
        <taxon>Holocephali</taxon>
        <taxon>Chimaeriformes</taxon>
        <taxon>Callorhinchidae</taxon>
        <taxon>Callorhinchus</taxon>
    </lineage>
</organism>
<evidence type="ECO:0000259" key="11">
    <source>
        <dbReference type="PROSITE" id="PS50209"/>
    </source>
</evidence>
<dbReference type="PROSITE" id="PS50209">
    <property type="entry name" value="CARD"/>
    <property type="match status" value="1"/>
</dbReference>
<feature type="active site" evidence="7">
    <location>
        <position position="223"/>
    </location>
</feature>
<evidence type="ECO:0000256" key="1">
    <source>
        <dbReference type="ARBA" id="ARBA00010134"/>
    </source>
</evidence>
<evidence type="ECO:0000256" key="5">
    <source>
        <dbReference type="ARBA" id="ARBA00022807"/>
    </source>
</evidence>
<dbReference type="InterPro" id="IPR015917">
    <property type="entry name" value="Pept_C14A"/>
</dbReference>
<name>A0A4W3HJ68_CALMI</name>
<dbReference type="GeneTree" id="ENSGT00940000159698"/>
<dbReference type="InterPro" id="IPR042147">
    <property type="entry name" value="CARD_CASP9"/>
</dbReference>
<dbReference type="InterPro" id="IPR002398">
    <property type="entry name" value="Pept_C14"/>
</dbReference>
<dbReference type="InParanoid" id="A0A4W3HJ68"/>
<accession>A0A4W3HJ68</accession>
<dbReference type="OMA" id="PFQEGPV"/>
<reference evidence="13" key="3">
    <citation type="journal article" date="2014" name="Nature">
        <title>Elephant shark genome provides unique insights into gnathostome evolution.</title>
        <authorList>
            <consortium name="International Elephant Shark Genome Sequencing Consortium"/>
            <person name="Venkatesh B."/>
            <person name="Lee A.P."/>
            <person name="Ravi V."/>
            <person name="Maurya A.K."/>
            <person name="Lian M.M."/>
            <person name="Swann J.B."/>
            <person name="Ohta Y."/>
            <person name="Flajnik M.F."/>
            <person name="Sutoh Y."/>
            <person name="Kasahara M."/>
            <person name="Hoon S."/>
            <person name="Gangu V."/>
            <person name="Roy S.W."/>
            <person name="Irimia M."/>
            <person name="Korzh V."/>
            <person name="Kondrychyn I."/>
            <person name="Lim Z.W."/>
            <person name="Tay B.H."/>
            <person name="Tohari S."/>
            <person name="Kong K.W."/>
            <person name="Ho S."/>
            <person name="Lorente-Galdos B."/>
            <person name="Quilez J."/>
            <person name="Marques-Bonet T."/>
            <person name="Raney B.J."/>
            <person name="Ingham P.W."/>
            <person name="Tay A."/>
            <person name="Hillier L.W."/>
            <person name="Minx P."/>
            <person name="Boehm T."/>
            <person name="Wilson R.K."/>
            <person name="Brenner S."/>
            <person name="Warren W.C."/>
        </authorList>
    </citation>
    <scope>NUCLEOTIDE SEQUENCE [LARGE SCALE GENOMIC DNA]</scope>
</reference>
<dbReference type="InterPro" id="IPR001315">
    <property type="entry name" value="CARD"/>
</dbReference>
<dbReference type="PROSITE" id="PS01122">
    <property type="entry name" value="CASPASE_CYS"/>
    <property type="match status" value="1"/>
</dbReference>
<evidence type="ECO:0000256" key="2">
    <source>
        <dbReference type="ARBA" id="ARBA00022670"/>
    </source>
</evidence>
<dbReference type="PANTHER" id="PTHR47901">
    <property type="entry name" value="CASPASE RECRUITMENT DOMAIN-CONTAINING PROTEIN 18"/>
    <property type="match status" value="1"/>
</dbReference>
<dbReference type="PROSITE" id="PS50207">
    <property type="entry name" value="CASPASE_P10"/>
    <property type="match status" value="1"/>
</dbReference>
<feature type="domain" description="Caspase family p20" evidence="10">
    <location>
        <begin position="145"/>
        <end position="277"/>
    </location>
</feature>
<dbReference type="InterPro" id="IPR033139">
    <property type="entry name" value="Caspase_cys_AS"/>
</dbReference>
<keyword evidence="6" id="KW-0865">Zymogen</keyword>
<dbReference type="PROSITE" id="PS01121">
    <property type="entry name" value="CASPASE_HIS"/>
    <property type="match status" value="1"/>
</dbReference>
<dbReference type="Pfam" id="PF00619">
    <property type="entry name" value="CARD"/>
    <property type="match status" value="1"/>
</dbReference>
<evidence type="ECO:0000256" key="3">
    <source>
        <dbReference type="ARBA" id="ARBA00022703"/>
    </source>
</evidence>
<dbReference type="CDD" id="cd00032">
    <property type="entry name" value="CASc"/>
    <property type="match status" value="1"/>
</dbReference>
<dbReference type="PROSITE" id="PS50208">
    <property type="entry name" value="CASPASE_P20"/>
    <property type="match status" value="1"/>
</dbReference>
<dbReference type="Pfam" id="PF00656">
    <property type="entry name" value="Peptidase_C14"/>
    <property type="match status" value="1"/>
</dbReference>
<keyword evidence="4" id="KW-0378">Hydrolase</keyword>
<evidence type="ECO:0000313" key="13">
    <source>
        <dbReference type="Proteomes" id="UP000314986"/>
    </source>
</evidence>
<dbReference type="Ensembl" id="ENSCMIT00000016405.1">
    <property type="protein sequence ID" value="ENSCMIP00000016076.1"/>
    <property type="gene ID" value="ENSCMIG00000007799.1"/>
</dbReference>
<evidence type="ECO:0000313" key="12">
    <source>
        <dbReference type="Ensembl" id="ENSCMIP00000016076.1"/>
    </source>
</evidence>
<comment type="similarity">
    <text evidence="1 8">Belongs to the peptidase C14A family.</text>
</comment>
<dbReference type="SUPFAM" id="SSF47986">
    <property type="entry name" value="DEATH domain"/>
    <property type="match status" value="1"/>
</dbReference>
<evidence type="ECO:0000256" key="4">
    <source>
        <dbReference type="ARBA" id="ARBA00022801"/>
    </source>
</evidence>
<dbReference type="GeneID" id="103187647"/>
<dbReference type="KEGG" id="cmk:103187647"/>